<keyword evidence="1" id="KW-0614">Plasmid</keyword>
<dbReference type="KEGG" id="acr:Acry_3154"/>
<name>A5FT47_ACICJ</name>
<gene>
    <name evidence="1" type="ordered locus">Acry_3154</name>
</gene>
<dbReference type="Proteomes" id="UP000000245">
    <property type="component" value="Plasmid pACRY01"/>
</dbReference>
<protein>
    <submittedName>
        <fullName evidence="1">Uncharacterized protein</fullName>
    </submittedName>
</protein>
<accession>A5FT47</accession>
<organism evidence="1 2">
    <name type="scientific">Acidiphilium cryptum (strain JF-5)</name>
    <dbReference type="NCBI Taxonomy" id="349163"/>
    <lineage>
        <taxon>Bacteria</taxon>
        <taxon>Pseudomonadati</taxon>
        <taxon>Pseudomonadota</taxon>
        <taxon>Alphaproteobacteria</taxon>
        <taxon>Acetobacterales</taxon>
        <taxon>Acidocellaceae</taxon>
        <taxon>Acidiphilium</taxon>
    </lineage>
</organism>
<proteinExistence type="predicted"/>
<evidence type="ECO:0000313" key="1">
    <source>
        <dbReference type="EMBL" id="ABQ28779.1"/>
    </source>
</evidence>
<reference evidence="1 2" key="1">
    <citation type="submission" date="2007-05" db="EMBL/GenBank/DDBJ databases">
        <title>Complete sequence of plasmid1 pACRY01 of Acidiphilium cryptum JF-5.</title>
        <authorList>
            <consortium name="US DOE Joint Genome Institute"/>
            <person name="Copeland A."/>
            <person name="Lucas S."/>
            <person name="Lapidus A."/>
            <person name="Barry K."/>
            <person name="Detter J.C."/>
            <person name="Glavina del Rio T."/>
            <person name="Hammon N."/>
            <person name="Israni S."/>
            <person name="Dalin E."/>
            <person name="Tice H."/>
            <person name="Pitluck S."/>
            <person name="Sims D."/>
            <person name="Brettin T."/>
            <person name="Bruce D."/>
            <person name="Han C."/>
            <person name="Schmutz J."/>
            <person name="Larimer F."/>
            <person name="Land M."/>
            <person name="Hauser L."/>
            <person name="Kyrpides N."/>
            <person name="Kim E."/>
            <person name="Magnuson T."/>
            <person name="Richardson P."/>
        </authorList>
    </citation>
    <scope>NUCLEOTIDE SEQUENCE [LARGE SCALE GENOMIC DNA]</scope>
    <source>
        <strain evidence="2">JF-5</strain>
        <plasmid evidence="2">Plasmid pACRY01</plasmid>
    </source>
</reference>
<sequence>MRRLVGARSQLIGISIDVSNQIRSTLKTFGLRATGGAGCVFEAKVRIALEGRPEVAGVVEPLLAAWRAVRDQIAVLDRKLMAAVKADPTCRLLITRPGVGVVVAASFSAAVDQINHTQKTALSAAIRVAPADDRQDREQQDTRQLVELPFRAAQIRDFRQDIKQRTARGHCNFRIGRLPKNPKPRRSVTPIFPRKSVGTAVFRIGLTPAQKLALNSPEESPASRYHCARLLHDTQYENDNHNQHYQSQKSTADIHGFNPFLISHSDYSTEQHGCRVCPAFAGSWTPLPQAVGHNCFETQRIEWNIYRECMPARGESETTQPSQLDTRINPVKVVEFVIMGWPAPLVAIG</sequence>
<dbReference type="AlphaFoldDB" id="A5FT47"/>
<dbReference type="EMBL" id="CP000689">
    <property type="protein sequence ID" value="ABQ28779.1"/>
    <property type="molecule type" value="Genomic_DNA"/>
</dbReference>
<geneLocation type="plasmid" evidence="1 2">
    <name>pACRY01</name>
</geneLocation>
<dbReference type="HOGENOM" id="CLU_793718_0_0_5"/>
<keyword evidence="2" id="KW-1185">Reference proteome</keyword>
<evidence type="ECO:0000313" key="2">
    <source>
        <dbReference type="Proteomes" id="UP000000245"/>
    </source>
</evidence>